<feature type="non-terminal residue" evidence="2">
    <location>
        <position position="538"/>
    </location>
</feature>
<evidence type="ECO:0000313" key="3">
    <source>
        <dbReference type="Proteomes" id="UP000278907"/>
    </source>
</evidence>
<evidence type="ECO:0000313" key="2">
    <source>
        <dbReference type="EMBL" id="RKI12399.1"/>
    </source>
</evidence>
<dbReference type="EMBL" id="RAWI01000050">
    <property type="protein sequence ID" value="RKI12399.1"/>
    <property type="molecule type" value="Genomic_DNA"/>
</dbReference>
<feature type="region of interest" description="Disordered" evidence="1">
    <location>
        <begin position="513"/>
        <end position="538"/>
    </location>
</feature>
<reference evidence="2 3" key="1">
    <citation type="submission" date="2018-09" db="EMBL/GenBank/DDBJ databases">
        <authorList>
            <person name="Livingstone P.G."/>
            <person name="Whitworth D.E."/>
        </authorList>
    </citation>
    <scope>NUCLEOTIDE SEQUENCE [LARGE SCALE GENOMIC DNA]</scope>
    <source>
        <strain evidence="2 3">CA031B</strain>
    </source>
</reference>
<dbReference type="PROSITE" id="PS51257">
    <property type="entry name" value="PROKAR_LIPOPROTEIN"/>
    <property type="match status" value="1"/>
</dbReference>
<dbReference type="Proteomes" id="UP000278907">
    <property type="component" value="Unassembled WGS sequence"/>
</dbReference>
<feature type="compositionally biased region" description="Gly residues" evidence="1">
    <location>
        <begin position="515"/>
        <end position="538"/>
    </location>
</feature>
<dbReference type="RefSeq" id="WP_120630664.1">
    <property type="nucleotide sequence ID" value="NZ_RAWI01000050.1"/>
</dbReference>
<gene>
    <name evidence="2" type="ORF">D7Y13_09510</name>
</gene>
<comment type="caution">
    <text evidence="2">The sequence shown here is derived from an EMBL/GenBank/DDBJ whole genome shotgun (WGS) entry which is preliminary data.</text>
</comment>
<accession>A0ABX9QP74</accession>
<proteinExistence type="predicted"/>
<sequence>MYRLCLLGCVVLLSACREKAPEEGALRVTVEYGSYKPACVRVEVQDTQGPRGGTDIVQGQFKNDATKQVLVAVLRKPEWDRELGVTVSSFAAVENNRCAGPAVERFPSESPIAIPPREFARFDVKLVAVDQDGDGSPSGVGLTWTGQPDCDESRKDVHPGAVEQCSDTVDYDCDTLKACEDRDCAEKTCTGGDKCTTNKRCIGVGAAAECGGGVPVVCDQSPNACAPRLSCESSTGMCVPGPSQVGLPCDNGNACMLGKTCDANLNCVGTPKKCDQPTSTACQESLGTCEPTSGQCSYLPKPTSTTCEDGDLCTTDERCNGMGQCVSTPTTCTPPPCFRLQQACSPSTGCQFEVDPTQLNMPCGNTPNGSPGVCLPDGACRPFPFPTHNFTPDDIQPTDIRELITTGNVTLDSDTLQWDVPTSVVNPELIRFLPTPQAAGYPDAVVIPVRTLNLGGDLRILGTRPVILAVYGDATLTHSIFVNGRADITNNVEPGAGGNQACATSQGKNGTFNGKQGGGGGGAGGVTAGAAGGRGLDA</sequence>
<keyword evidence="3" id="KW-1185">Reference proteome</keyword>
<organism evidence="2 3">
    <name type="scientific">Corallococcus praedator</name>
    <dbReference type="NCBI Taxonomy" id="2316724"/>
    <lineage>
        <taxon>Bacteria</taxon>
        <taxon>Pseudomonadati</taxon>
        <taxon>Myxococcota</taxon>
        <taxon>Myxococcia</taxon>
        <taxon>Myxococcales</taxon>
        <taxon>Cystobacterineae</taxon>
        <taxon>Myxococcaceae</taxon>
        <taxon>Corallococcus</taxon>
    </lineage>
</organism>
<evidence type="ECO:0008006" key="4">
    <source>
        <dbReference type="Google" id="ProtNLM"/>
    </source>
</evidence>
<evidence type="ECO:0000256" key="1">
    <source>
        <dbReference type="SAM" id="MobiDB-lite"/>
    </source>
</evidence>
<protein>
    <recommendedName>
        <fullName evidence="4">Lipoprotein</fullName>
    </recommendedName>
</protein>
<name>A0ABX9QP74_9BACT</name>